<protein>
    <submittedName>
        <fullName evidence="2">Helix-turn-helix domain protein</fullName>
    </submittedName>
</protein>
<dbReference type="HOGENOM" id="CLU_2604116_0_0_6"/>
<dbReference type="GO" id="GO:0003677">
    <property type="term" value="F:DNA binding"/>
    <property type="evidence" value="ECO:0007669"/>
    <property type="project" value="InterPro"/>
</dbReference>
<dbReference type="InterPro" id="IPR010982">
    <property type="entry name" value="Lambda_DNA-bd_dom_sf"/>
</dbReference>
<reference evidence="2 3" key="1">
    <citation type="submission" date="2011-01" db="EMBL/GenBank/DDBJ databases">
        <title>Complete sequence of Shewanella putrefaciens 200.</title>
        <authorList>
            <consortium name="US DOE Joint Genome Institute"/>
            <person name="Lucas S."/>
            <person name="Copeland A."/>
            <person name="Lapidus A."/>
            <person name="Cheng J.-F."/>
            <person name="Bruce D."/>
            <person name="Goodwin L."/>
            <person name="Pitluck S."/>
            <person name="Munk A.C."/>
            <person name="Detter J.C."/>
            <person name="Han C."/>
            <person name="Tapia R."/>
            <person name="Land M."/>
            <person name="Hauser L."/>
            <person name="Chang Y.-J."/>
            <person name="Jeffries C."/>
            <person name="Kyrpides N."/>
            <person name="Ivanova N."/>
            <person name="Mikhailova N."/>
            <person name="Kolker E."/>
            <person name="Lawrence C."/>
            <person name="McCue L.A."/>
            <person name="DiChristina T."/>
            <person name="Nealson K."/>
            <person name="Fredrickson J.K."/>
            <person name="Woyke T."/>
        </authorList>
    </citation>
    <scope>NUCLEOTIDE SEQUENCE [LARGE SCALE GENOMIC DNA]</scope>
    <source>
        <strain evidence="2 3">200</strain>
    </source>
</reference>
<evidence type="ECO:0000259" key="1">
    <source>
        <dbReference type="PROSITE" id="PS50943"/>
    </source>
</evidence>
<name>E6XJN0_SHEP2</name>
<dbReference type="SUPFAM" id="SSF47413">
    <property type="entry name" value="lambda repressor-like DNA-binding domains"/>
    <property type="match status" value="1"/>
</dbReference>
<dbReference type="PROSITE" id="PS50943">
    <property type="entry name" value="HTH_CROC1"/>
    <property type="match status" value="1"/>
</dbReference>
<evidence type="ECO:0000313" key="3">
    <source>
        <dbReference type="Proteomes" id="UP000008209"/>
    </source>
</evidence>
<gene>
    <name evidence="2" type="ordered locus">Sput200_0726</name>
</gene>
<organism evidence="2 3">
    <name type="scientific">Shewanella putrefaciens (strain 200)</name>
    <dbReference type="NCBI Taxonomy" id="399804"/>
    <lineage>
        <taxon>Bacteria</taxon>
        <taxon>Pseudomonadati</taxon>
        <taxon>Pseudomonadota</taxon>
        <taxon>Gammaproteobacteria</taxon>
        <taxon>Alteromonadales</taxon>
        <taxon>Shewanellaceae</taxon>
        <taxon>Shewanella</taxon>
    </lineage>
</organism>
<dbReference type="KEGG" id="shp:Sput200_0726"/>
<proteinExistence type="predicted"/>
<dbReference type="AlphaFoldDB" id="E6XJN0"/>
<dbReference type="CDD" id="cd00093">
    <property type="entry name" value="HTH_XRE"/>
    <property type="match status" value="1"/>
</dbReference>
<evidence type="ECO:0000313" key="2">
    <source>
        <dbReference type="EMBL" id="ADV53206.1"/>
    </source>
</evidence>
<dbReference type="InterPro" id="IPR001387">
    <property type="entry name" value="Cro/C1-type_HTH"/>
</dbReference>
<dbReference type="Pfam" id="PF01381">
    <property type="entry name" value="HTH_3"/>
    <property type="match status" value="1"/>
</dbReference>
<accession>E6XJN0</accession>
<dbReference type="SMART" id="SM00530">
    <property type="entry name" value="HTH_XRE"/>
    <property type="match status" value="1"/>
</dbReference>
<sequence>MGVNTNVYIGDKLRIARLHKGLSLDEFAKKIGVSKVLLWEIENRIVENLDTQILFVIFKELDITYDDVLGSCIQDADFL</sequence>
<dbReference type="Gene3D" id="1.10.260.40">
    <property type="entry name" value="lambda repressor-like DNA-binding domains"/>
    <property type="match status" value="1"/>
</dbReference>
<dbReference type="EMBL" id="CP002457">
    <property type="protein sequence ID" value="ADV53206.1"/>
    <property type="molecule type" value="Genomic_DNA"/>
</dbReference>
<dbReference type="Proteomes" id="UP000008209">
    <property type="component" value="Chromosome"/>
</dbReference>
<feature type="domain" description="HTH cro/C1-type" evidence="1">
    <location>
        <begin position="13"/>
        <end position="68"/>
    </location>
</feature>